<dbReference type="SMART" id="SM01100">
    <property type="entry name" value="CRAL_TRIO_N"/>
    <property type="match status" value="1"/>
</dbReference>
<dbReference type="InterPro" id="IPR011074">
    <property type="entry name" value="CRAL/TRIO_N_dom"/>
</dbReference>
<dbReference type="Pfam" id="PF00650">
    <property type="entry name" value="CRAL_TRIO"/>
    <property type="match status" value="1"/>
</dbReference>
<evidence type="ECO:0000256" key="1">
    <source>
        <dbReference type="SAM" id="SignalP"/>
    </source>
</evidence>
<name>A0A1D2M7B3_ORCCI</name>
<keyword evidence="4" id="KW-1185">Reference proteome</keyword>
<dbReference type="InterPro" id="IPR036273">
    <property type="entry name" value="CRAL/TRIO_N_dom_sf"/>
</dbReference>
<feature type="chain" id="PRO_5008903562" evidence="1">
    <location>
        <begin position="27"/>
        <end position="244"/>
    </location>
</feature>
<evidence type="ECO:0000313" key="4">
    <source>
        <dbReference type="Proteomes" id="UP000094527"/>
    </source>
</evidence>
<dbReference type="Gene3D" id="3.40.525.10">
    <property type="entry name" value="CRAL-TRIO lipid binding domain"/>
    <property type="match status" value="1"/>
</dbReference>
<accession>A0A1D2M7B3</accession>
<dbReference type="STRING" id="48709.A0A1D2M7B3"/>
<reference evidence="3 4" key="1">
    <citation type="journal article" date="2016" name="Genome Biol. Evol.">
        <title>Gene Family Evolution Reflects Adaptation to Soil Environmental Stressors in the Genome of the Collembolan Orchesella cincta.</title>
        <authorList>
            <person name="Faddeeva-Vakhrusheva A."/>
            <person name="Derks M.F."/>
            <person name="Anvar S.Y."/>
            <person name="Agamennone V."/>
            <person name="Suring W."/>
            <person name="Smit S."/>
            <person name="van Straalen N.M."/>
            <person name="Roelofs D."/>
        </authorList>
    </citation>
    <scope>NUCLEOTIDE SEQUENCE [LARGE SCALE GENOMIC DNA]</scope>
    <source>
        <tissue evidence="3">Mixed pool</tissue>
    </source>
</reference>
<dbReference type="InterPro" id="IPR051064">
    <property type="entry name" value="SEC14/CRAL-TRIO_domain"/>
</dbReference>
<sequence length="244" mass="28579">MKPFDCLNHFLRAAIFFALCWNLASPQSDSKDLHLTFQEKTALDKFKAEVINLLPEEYMKSDFYLIRWLRARNLDIPPAKAMLLESIKWRKDNNVKSILQENWSDMEQDFPATFNTIDKLNHPIVTMELGDWDFRAAVLVGKSHRLNRYLMYINERYMRSVFDAQAAGKNVTRVLVLVDSEGANLRKQACPLCIPNLIRWVSSMESYYPQFVQEIILINGTCSYTKNIFEYLNVKINFLMKLFA</sequence>
<comment type="caution">
    <text evidence="3">The sequence shown here is derived from an EMBL/GenBank/DDBJ whole genome shotgun (WGS) entry which is preliminary data.</text>
</comment>
<protein>
    <submittedName>
        <fullName evidence="3">Protein real-time</fullName>
    </submittedName>
</protein>
<organism evidence="3 4">
    <name type="scientific">Orchesella cincta</name>
    <name type="common">Springtail</name>
    <name type="synonym">Podura cincta</name>
    <dbReference type="NCBI Taxonomy" id="48709"/>
    <lineage>
        <taxon>Eukaryota</taxon>
        <taxon>Metazoa</taxon>
        <taxon>Ecdysozoa</taxon>
        <taxon>Arthropoda</taxon>
        <taxon>Hexapoda</taxon>
        <taxon>Collembola</taxon>
        <taxon>Entomobryomorpha</taxon>
        <taxon>Entomobryoidea</taxon>
        <taxon>Orchesellidae</taxon>
        <taxon>Orchesellinae</taxon>
        <taxon>Orchesella</taxon>
    </lineage>
</organism>
<dbReference type="SUPFAM" id="SSF52087">
    <property type="entry name" value="CRAL/TRIO domain"/>
    <property type="match status" value="1"/>
</dbReference>
<dbReference type="AlphaFoldDB" id="A0A1D2M7B3"/>
<proteinExistence type="predicted"/>
<dbReference type="OrthoDB" id="75724at2759"/>
<dbReference type="InterPro" id="IPR001251">
    <property type="entry name" value="CRAL-TRIO_dom"/>
</dbReference>
<evidence type="ECO:0000313" key="3">
    <source>
        <dbReference type="EMBL" id="ODM88856.1"/>
    </source>
</evidence>
<dbReference type="PANTHER" id="PTHR23324:SF83">
    <property type="entry name" value="SEC14-LIKE PROTEIN 2"/>
    <property type="match status" value="1"/>
</dbReference>
<dbReference type="EMBL" id="LJIJ01003110">
    <property type="protein sequence ID" value="ODM88856.1"/>
    <property type="molecule type" value="Genomic_DNA"/>
</dbReference>
<dbReference type="PROSITE" id="PS50191">
    <property type="entry name" value="CRAL_TRIO"/>
    <property type="match status" value="1"/>
</dbReference>
<feature type="domain" description="CRAL-TRIO" evidence="2">
    <location>
        <begin position="102"/>
        <end position="244"/>
    </location>
</feature>
<keyword evidence="1" id="KW-0732">Signal</keyword>
<evidence type="ECO:0000259" key="2">
    <source>
        <dbReference type="PROSITE" id="PS50191"/>
    </source>
</evidence>
<dbReference type="PANTHER" id="PTHR23324">
    <property type="entry name" value="SEC14 RELATED PROTEIN"/>
    <property type="match status" value="1"/>
</dbReference>
<gene>
    <name evidence="3" type="ORF">Ocin01_17825</name>
</gene>
<dbReference type="InterPro" id="IPR036865">
    <property type="entry name" value="CRAL-TRIO_dom_sf"/>
</dbReference>
<dbReference type="GO" id="GO:0005737">
    <property type="term" value="C:cytoplasm"/>
    <property type="evidence" value="ECO:0007669"/>
    <property type="project" value="TreeGrafter"/>
</dbReference>
<dbReference type="Proteomes" id="UP000094527">
    <property type="component" value="Unassembled WGS sequence"/>
</dbReference>
<dbReference type="SUPFAM" id="SSF46938">
    <property type="entry name" value="CRAL/TRIO N-terminal domain"/>
    <property type="match status" value="1"/>
</dbReference>
<feature type="signal peptide" evidence="1">
    <location>
        <begin position="1"/>
        <end position="26"/>
    </location>
</feature>